<dbReference type="OrthoDB" id="6264119at2759"/>
<evidence type="ECO:0000313" key="1">
    <source>
        <dbReference type="EMBL" id="VEL08810.1"/>
    </source>
</evidence>
<sequence length="302" mass="32865">MVVQKRHSRPRQADKQTSKFVVSTICVLVARNNCTVLTVSSSSLATVRPMVFGWIKSTNSRLLMLGPREQKAIPAVFVYSSDVRLPTSSYGQINSSRHALTRQHGTYYPNVPALVIQSFLSLRVMAGQEFNGVFEGLTALTTASAAGLQFSASPGGQLQTADMLVSVGVDRTTSSRPAVEQRRYRLCLREVLGSHVCVHPDCRQAAEGFTESGIFACRRAERPLPREIIEATVAEEALTEEATGSAVKADATNEDVSSLIKASPILVQVDLPILRRDADLSRDDEVLVIQSSNNAMSMLNVN</sequence>
<dbReference type="EMBL" id="CAAALY010004794">
    <property type="protein sequence ID" value="VEL08810.1"/>
    <property type="molecule type" value="Genomic_DNA"/>
</dbReference>
<reference evidence="1" key="1">
    <citation type="submission" date="2018-11" db="EMBL/GenBank/DDBJ databases">
        <authorList>
            <consortium name="Pathogen Informatics"/>
        </authorList>
    </citation>
    <scope>NUCLEOTIDE SEQUENCE</scope>
</reference>
<accession>A0A448WD34</accession>
<name>A0A448WD34_9PLAT</name>
<protein>
    <submittedName>
        <fullName evidence="1">Uncharacterized protein</fullName>
    </submittedName>
</protein>
<dbReference type="Proteomes" id="UP000784294">
    <property type="component" value="Unassembled WGS sequence"/>
</dbReference>
<evidence type="ECO:0000313" key="2">
    <source>
        <dbReference type="Proteomes" id="UP000784294"/>
    </source>
</evidence>
<organism evidence="1 2">
    <name type="scientific">Protopolystoma xenopodis</name>
    <dbReference type="NCBI Taxonomy" id="117903"/>
    <lineage>
        <taxon>Eukaryota</taxon>
        <taxon>Metazoa</taxon>
        <taxon>Spiralia</taxon>
        <taxon>Lophotrochozoa</taxon>
        <taxon>Platyhelminthes</taxon>
        <taxon>Monogenea</taxon>
        <taxon>Polyopisthocotylea</taxon>
        <taxon>Polystomatidea</taxon>
        <taxon>Polystomatidae</taxon>
        <taxon>Protopolystoma</taxon>
    </lineage>
</organism>
<dbReference type="AlphaFoldDB" id="A0A448WD34"/>
<keyword evidence="2" id="KW-1185">Reference proteome</keyword>
<proteinExistence type="predicted"/>
<comment type="caution">
    <text evidence="1">The sequence shown here is derived from an EMBL/GenBank/DDBJ whole genome shotgun (WGS) entry which is preliminary data.</text>
</comment>
<gene>
    <name evidence="1" type="ORF">PXEA_LOCUS2250</name>
</gene>